<keyword evidence="3" id="KW-1185">Reference proteome</keyword>
<evidence type="ECO:0000313" key="2">
    <source>
        <dbReference type="EMBL" id="RZF44563.1"/>
    </source>
</evidence>
<gene>
    <name evidence="2" type="ORF">LSTR_LSTR001321</name>
</gene>
<protein>
    <recommendedName>
        <fullName evidence="1">NAD(P)-binding domain-containing protein</fullName>
    </recommendedName>
</protein>
<dbReference type="GO" id="GO:0004074">
    <property type="term" value="F:biliverdin reductase [NAD(P)H] activity"/>
    <property type="evidence" value="ECO:0007669"/>
    <property type="project" value="TreeGrafter"/>
</dbReference>
<reference evidence="2 3" key="1">
    <citation type="journal article" date="2017" name="Gigascience">
        <title>Genome sequence of the small brown planthopper, Laodelphax striatellus.</title>
        <authorList>
            <person name="Zhu J."/>
            <person name="Jiang F."/>
            <person name="Wang X."/>
            <person name="Yang P."/>
            <person name="Bao Y."/>
            <person name="Zhao W."/>
            <person name="Wang W."/>
            <person name="Lu H."/>
            <person name="Wang Q."/>
            <person name="Cui N."/>
            <person name="Li J."/>
            <person name="Chen X."/>
            <person name="Luo L."/>
            <person name="Yu J."/>
            <person name="Kang L."/>
            <person name="Cui F."/>
        </authorList>
    </citation>
    <scope>NUCLEOTIDE SEQUENCE [LARGE SCALE GENOMIC DNA]</scope>
    <source>
        <strain evidence="2">Lst14</strain>
    </source>
</reference>
<comment type="caution">
    <text evidence="2">The sequence shown here is derived from an EMBL/GenBank/DDBJ whole genome shotgun (WGS) entry which is preliminary data.</text>
</comment>
<dbReference type="CDD" id="cd05244">
    <property type="entry name" value="BVR-B_like_SDR_a"/>
    <property type="match status" value="1"/>
</dbReference>
<dbReference type="InterPro" id="IPR016040">
    <property type="entry name" value="NAD(P)-bd_dom"/>
</dbReference>
<accession>A0A482XFK1</accession>
<dbReference type="SUPFAM" id="SSF51735">
    <property type="entry name" value="NAD(P)-binding Rossmann-fold domains"/>
    <property type="match status" value="1"/>
</dbReference>
<proteinExistence type="predicted"/>
<dbReference type="AlphaFoldDB" id="A0A482XFK1"/>
<dbReference type="STRING" id="195883.A0A482XFK1"/>
<evidence type="ECO:0000313" key="3">
    <source>
        <dbReference type="Proteomes" id="UP000291343"/>
    </source>
</evidence>
<dbReference type="Proteomes" id="UP000291343">
    <property type="component" value="Unassembled WGS sequence"/>
</dbReference>
<dbReference type="PANTHER" id="PTHR43355">
    <property type="entry name" value="FLAVIN REDUCTASE (NADPH)"/>
    <property type="match status" value="1"/>
</dbReference>
<dbReference type="FunCoup" id="A0A482XFK1">
    <property type="interactions" value="323"/>
</dbReference>
<dbReference type="Gene3D" id="3.40.50.720">
    <property type="entry name" value="NAD(P)-binding Rossmann-like Domain"/>
    <property type="match status" value="1"/>
</dbReference>
<dbReference type="GO" id="GO:0042602">
    <property type="term" value="F:riboflavin reductase (NADPH) activity"/>
    <property type="evidence" value="ECO:0007669"/>
    <property type="project" value="TreeGrafter"/>
</dbReference>
<dbReference type="OrthoDB" id="419598at2759"/>
<feature type="domain" description="NAD(P)-binding" evidence="1">
    <location>
        <begin position="8"/>
        <end position="190"/>
    </location>
</feature>
<name>A0A482XFK1_LAOST</name>
<dbReference type="InterPro" id="IPR036291">
    <property type="entry name" value="NAD(P)-bd_dom_sf"/>
</dbReference>
<sequence>MEKVAIFGATGMTGVCALDTAVKSGLKIKLLVREPAKIPEAHRDKVEFLVGDVTNLDDVKKTVKGQDGVIVVLGTRNDLNATTALSTGLKNIVKAMKQYNVKPISVCLSAFLFYEPEKVPAIFKEINAEHKRMHDVLTAHNDLDWIAVNPPHIADQPRSEYILKHGESPGPRVISKYDLGDFLVQCLTKPEHYKKVVGIANVPK</sequence>
<dbReference type="InParanoid" id="A0A482XFK1"/>
<dbReference type="Pfam" id="PF13460">
    <property type="entry name" value="NAD_binding_10"/>
    <property type="match status" value="1"/>
</dbReference>
<dbReference type="EMBL" id="QKKF02010473">
    <property type="protein sequence ID" value="RZF44563.1"/>
    <property type="molecule type" value="Genomic_DNA"/>
</dbReference>
<evidence type="ECO:0000259" key="1">
    <source>
        <dbReference type="Pfam" id="PF13460"/>
    </source>
</evidence>
<organism evidence="2 3">
    <name type="scientific">Laodelphax striatellus</name>
    <name type="common">Small brown planthopper</name>
    <name type="synonym">Delphax striatella</name>
    <dbReference type="NCBI Taxonomy" id="195883"/>
    <lineage>
        <taxon>Eukaryota</taxon>
        <taxon>Metazoa</taxon>
        <taxon>Ecdysozoa</taxon>
        <taxon>Arthropoda</taxon>
        <taxon>Hexapoda</taxon>
        <taxon>Insecta</taxon>
        <taxon>Pterygota</taxon>
        <taxon>Neoptera</taxon>
        <taxon>Paraneoptera</taxon>
        <taxon>Hemiptera</taxon>
        <taxon>Auchenorrhyncha</taxon>
        <taxon>Fulgoroidea</taxon>
        <taxon>Delphacidae</taxon>
        <taxon>Criomorphinae</taxon>
        <taxon>Laodelphax</taxon>
    </lineage>
</organism>
<dbReference type="PANTHER" id="PTHR43355:SF2">
    <property type="entry name" value="FLAVIN REDUCTASE (NADPH)"/>
    <property type="match status" value="1"/>
</dbReference>
<dbReference type="SMR" id="A0A482XFK1"/>
<dbReference type="InterPro" id="IPR051606">
    <property type="entry name" value="Polyketide_Oxido-like"/>
</dbReference>